<feature type="domain" description="BTB" evidence="1">
    <location>
        <begin position="23"/>
        <end position="92"/>
    </location>
</feature>
<accession>A0A8H3L2V4</accession>
<organism evidence="2 3">
    <name type="scientific">Rhizophagus clarus</name>
    <dbReference type="NCBI Taxonomy" id="94130"/>
    <lineage>
        <taxon>Eukaryota</taxon>
        <taxon>Fungi</taxon>
        <taxon>Fungi incertae sedis</taxon>
        <taxon>Mucoromycota</taxon>
        <taxon>Glomeromycotina</taxon>
        <taxon>Glomeromycetes</taxon>
        <taxon>Glomerales</taxon>
        <taxon>Glomeraceae</taxon>
        <taxon>Rhizophagus</taxon>
    </lineage>
</organism>
<dbReference type="PANTHER" id="PTHR24410:SF23">
    <property type="entry name" value="BTB DOMAIN-CONTAINING PROTEIN-RELATED"/>
    <property type="match status" value="1"/>
</dbReference>
<dbReference type="Gene3D" id="3.30.710.10">
    <property type="entry name" value="Potassium Channel Kv1.1, Chain A"/>
    <property type="match status" value="1"/>
</dbReference>
<evidence type="ECO:0000259" key="1">
    <source>
        <dbReference type="PROSITE" id="PS50097"/>
    </source>
</evidence>
<dbReference type="SUPFAM" id="SSF54695">
    <property type="entry name" value="POZ domain"/>
    <property type="match status" value="1"/>
</dbReference>
<gene>
    <name evidence="2" type="ORF">RCL2_000514000</name>
</gene>
<sequence>MVSKFWSEFMKDFEKLFENKENYDVIIQAGEEPNIQEIYAHSVILCCHSIYFRSNLKEKKDGKFIFKKSNIPPKIFENILRFLYCGKINLNVENVSDILTLLTTANEFELNSLVKHIQEFLIDNQKEFIQNNAIKFLENIFQSESFELIRNYSLEIICETPDLLFERNTFLTLSSQMIEFILKQENLAIDEIEIWNNLIKWSYAQNPNIVQDPTKWSKDDIEVMKRTTYRLIPLIRFQDIFSGDYYEKVFPFEELLPKKLKGEIMQFYLVPNSTKIISSLPSRSRRFKQDSTIIESQHFSIFASWIEKENNSHYNIRNIPYKFSLLYRASRDEQIVGGYNPLDWVPVLNNNDYYYKSTNNSFVFSFTDKNNLQTAKISYPKDSQQQYSIYGYSSYGPAFGGGHDLLCQNGGICWSHNPHTYSIDLPRSFNVNDYEVFQVIKNK</sequence>
<dbReference type="PROSITE" id="PS50097">
    <property type="entry name" value="BTB"/>
    <property type="match status" value="1"/>
</dbReference>
<dbReference type="InterPro" id="IPR011333">
    <property type="entry name" value="SKP1/BTB/POZ_sf"/>
</dbReference>
<proteinExistence type="predicted"/>
<dbReference type="InterPro" id="IPR000210">
    <property type="entry name" value="BTB/POZ_dom"/>
</dbReference>
<comment type="caution">
    <text evidence="2">The sequence shown here is derived from an EMBL/GenBank/DDBJ whole genome shotgun (WGS) entry which is preliminary data.</text>
</comment>
<reference evidence="2" key="1">
    <citation type="submission" date="2019-10" db="EMBL/GenBank/DDBJ databases">
        <title>Conservation and host-specific expression of non-tandemly repeated heterogenous ribosome RNA gene in arbuscular mycorrhizal fungi.</title>
        <authorList>
            <person name="Maeda T."/>
            <person name="Kobayashi Y."/>
            <person name="Nakagawa T."/>
            <person name="Ezawa T."/>
            <person name="Yamaguchi K."/>
            <person name="Bino T."/>
            <person name="Nishimoto Y."/>
            <person name="Shigenobu S."/>
            <person name="Kawaguchi M."/>
        </authorList>
    </citation>
    <scope>NUCLEOTIDE SEQUENCE</scope>
    <source>
        <strain evidence="2">HR1</strain>
    </source>
</reference>
<dbReference type="PANTHER" id="PTHR24410">
    <property type="entry name" value="HL07962P-RELATED"/>
    <property type="match status" value="1"/>
</dbReference>
<dbReference type="SMART" id="SM00225">
    <property type="entry name" value="BTB"/>
    <property type="match status" value="1"/>
</dbReference>
<dbReference type="CDD" id="cd18186">
    <property type="entry name" value="BTB_POZ_ZBTB_KLHL-like"/>
    <property type="match status" value="1"/>
</dbReference>
<evidence type="ECO:0000313" key="3">
    <source>
        <dbReference type="Proteomes" id="UP000615446"/>
    </source>
</evidence>
<dbReference type="Proteomes" id="UP000615446">
    <property type="component" value="Unassembled WGS sequence"/>
</dbReference>
<dbReference type="EMBL" id="BLAL01000034">
    <property type="protein sequence ID" value="GES77806.1"/>
    <property type="molecule type" value="Genomic_DNA"/>
</dbReference>
<name>A0A8H3L2V4_9GLOM</name>
<dbReference type="AlphaFoldDB" id="A0A8H3L2V4"/>
<dbReference type="InterPro" id="IPR051481">
    <property type="entry name" value="BTB-POZ/Galectin-3-binding"/>
</dbReference>
<dbReference type="Pfam" id="PF00651">
    <property type="entry name" value="BTB"/>
    <property type="match status" value="1"/>
</dbReference>
<dbReference type="OrthoDB" id="6359816at2759"/>
<protein>
    <submittedName>
        <fullName evidence="2">BTB/POZ domain-containing protein</fullName>
    </submittedName>
</protein>
<evidence type="ECO:0000313" key="2">
    <source>
        <dbReference type="EMBL" id="GES77806.1"/>
    </source>
</evidence>